<feature type="repeat" description="HEAT" evidence="4">
    <location>
        <begin position="1779"/>
        <end position="1816"/>
    </location>
</feature>
<dbReference type="FunCoup" id="T1EE81">
    <property type="interactions" value="1786"/>
</dbReference>
<dbReference type="PROSITE" id="PS50077">
    <property type="entry name" value="HEAT_REPEAT"/>
    <property type="match status" value="5"/>
</dbReference>
<dbReference type="InterPro" id="IPR056810">
    <property type="entry name" value="GNC1-like_N"/>
</dbReference>
<reference evidence="9" key="1">
    <citation type="submission" date="2012-12" db="EMBL/GenBank/DDBJ databases">
        <authorList>
            <person name="Hellsten U."/>
            <person name="Grimwood J."/>
            <person name="Chapman J.A."/>
            <person name="Shapiro H."/>
            <person name="Aerts A."/>
            <person name="Otillar R.P."/>
            <person name="Terry A.Y."/>
            <person name="Boore J.L."/>
            <person name="Simakov O."/>
            <person name="Marletaz F."/>
            <person name="Cho S.-J."/>
            <person name="Edsinger-Gonzales E."/>
            <person name="Havlak P."/>
            <person name="Kuo D.-H."/>
            <person name="Larsson T."/>
            <person name="Lv J."/>
            <person name="Arendt D."/>
            <person name="Savage R."/>
            <person name="Osoegawa K."/>
            <person name="de Jong P."/>
            <person name="Lindberg D.R."/>
            <person name="Seaver E.C."/>
            <person name="Weisblat D.A."/>
            <person name="Putnam N.H."/>
            <person name="Grigoriev I.V."/>
            <person name="Rokhsar D.S."/>
        </authorList>
    </citation>
    <scope>NUCLEOTIDE SEQUENCE</scope>
</reference>
<dbReference type="STRING" id="6412.T1EE81"/>
<dbReference type="GeneID" id="20194883"/>
<evidence type="ECO:0000313" key="8">
    <source>
        <dbReference type="EnsemblMetazoa" id="HelroP107160"/>
    </source>
</evidence>
<dbReference type="InParanoid" id="T1EE81"/>
<dbReference type="GO" id="GO:0006417">
    <property type="term" value="P:regulation of translation"/>
    <property type="evidence" value="ECO:0000318"/>
    <property type="project" value="GO_Central"/>
</dbReference>
<dbReference type="PROSITE" id="PS00018">
    <property type="entry name" value="EF_HAND_1"/>
    <property type="match status" value="1"/>
</dbReference>
<dbReference type="Gene3D" id="1.25.10.10">
    <property type="entry name" value="Leucine-rich Repeat Variant"/>
    <property type="match status" value="7"/>
</dbReference>
<dbReference type="OMA" id="KYATQRG"/>
<feature type="repeat" description="HEAT" evidence="4">
    <location>
        <begin position="1312"/>
        <end position="1348"/>
    </location>
</feature>
<dbReference type="InterPro" id="IPR057546">
    <property type="entry name" value="HEAT_GCN1"/>
</dbReference>
<dbReference type="Proteomes" id="UP000015101">
    <property type="component" value="Unassembled WGS sequence"/>
</dbReference>
<reference evidence="7 9" key="2">
    <citation type="journal article" date="2013" name="Nature">
        <title>Insights into bilaterian evolution from three spiralian genomes.</title>
        <authorList>
            <person name="Simakov O."/>
            <person name="Marletaz F."/>
            <person name="Cho S.J."/>
            <person name="Edsinger-Gonzales E."/>
            <person name="Havlak P."/>
            <person name="Hellsten U."/>
            <person name="Kuo D.H."/>
            <person name="Larsson T."/>
            <person name="Lv J."/>
            <person name="Arendt D."/>
            <person name="Savage R."/>
            <person name="Osoegawa K."/>
            <person name="de Jong P."/>
            <person name="Grimwood J."/>
            <person name="Chapman J.A."/>
            <person name="Shapiro H."/>
            <person name="Aerts A."/>
            <person name="Otillar R.P."/>
            <person name="Terry A.Y."/>
            <person name="Boore J.L."/>
            <person name="Grigoriev I.V."/>
            <person name="Lindberg D.R."/>
            <person name="Seaver E.C."/>
            <person name="Weisblat D.A."/>
            <person name="Putnam N.H."/>
            <person name="Rokhsar D.S."/>
        </authorList>
    </citation>
    <scope>NUCLEOTIDE SEQUENCE</scope>
</reference>
<feature type="repeat" description="HEAT" evidence="4">
    <location>
        <begin position="1431"/>
        <end position="1469"/>
    </location>
</feature>
<dbReference type="FunFam" id="1.25.10.10:FF:000162">
    <property type="entry name" value="GCN1, eIF2 alpha kinase activator homolog"/>
    <property type="match status" value="1"/>
</dbReference>
<keyword evidence="2" id="KW-0597">Phosphoprotein</keyword>
<dbReference type="SMART" id="SM01349">
    <property type="entry name" value="TOG"/>
    <property type="match status" value="1"/>
</dbReference>
<dbReference type="Pfam" id="PF24987">
    <property type="entry name" value="HEAT_EF3_N"/>
    <property type="match status" value="1"/>
</dbReference>
<proteinExistence type="inferred from homology"/>
<dbReference type="OrthoDB" id="5148094at2759"/>
<feature type="domain" description="TOG" evidence="6">
    <location>
        <begin position="1137"/>
        <end position="1371"/>
    </location>
</feature>
<comment type="similarity">
    <text evidence="1">Belongs to the GCN1 family.</text>
</comment>
<dbReference type="SUPFAM" id="SSF48371">
    <property type="entry name" value="ARM repeat"/>
    <property type="match status" value="4"/>
</dbReference>
<keyword evidence="3" id="KW-0677">Repeat</keyword>
<evidence type="ECO:0000256" key="5">
    <source>
        <dbReference type="SAM" id="Coils"/>
    </source>
</evidence>
<evidence type="ECO:0000256" key="2">
    <source>
        <dbReference type="ARBA" id="ARBA00022553"/>
    </source>
</evidence>
<dbReference type="GO" id="GO:0019887">
    <property type="term" value="F:protein kinase regulator activity"/>
    <property type="evidence" value="ECO:0000318"/>
    <property type="project" value="GO_Central"/>
</dbReference>
<dbReference type="FunFam" id="1.25.10.10:FF:000090">
    <property type="entry name" value="eIF-2-alpha kinase activator GCN1"/>
    <property type="match status" value="1"/>
</dbReference>
<dbReference type="CTD" id="20194883"/>
<dbReference type="KEGG" id="hro:HELRODRAFT_107160"/>
<dbReference type="RefSeq" id="XP_009022999.1">
    <property type="nucleotide sequence ID" value="XM_009024751.1"/>
</dbReference>
<dbReference type="Pfam" id="PF25801">
    <property type="entry name" value="HEAT_GCN1_C_2"/>
    <property type="match status" value="1"/>
</dbReference>
<feature type="repeat" description="HEAT" evidence="4">
    <location>
        <begin position="1551"/>
        <end position="1587"/>
    </location>
</feature>
<dbReference type="InterPro" id="IPR011989">
    <property type="entry name" value="ARM-like"/>
</dbReference>
<dbReference type="FunFam" id="1.25.10.10:FF:000096">
    <property type="entry name" value="eIF-2-alpha kinase activator gcn1"/>
    <property type="match status" value="1"/>
</dbReference>
<sequence length="2450" mass="272725">MQDHYKELYVEIVLKSKERLNADALKTLSTFLSHLDHEDFKCSILPVAEKSLLRNPEITLVCLKELLVSLTIDMSSYAVDLGRHLAVQCISKDEMNQTVAAEACRILAQQCTDLSCLKLLTQHFFKVLSGSEGKLTVVSQKINLLTAIGKMSSNVERGVAASVEELTTFVVDQFVAFVLNEGQETTATHAIQMMTLWSVKLRSSIPPSFTQWINKQLSNKSGSSNMRTHIFVCFNATVNVLKCKDLLPTFIQCLEKSISQPFQVSLVTEALLATNATLKILEGDFELATKQESFWSLVLDLDKQHFVNEKFLNQAPKEALIALCSVVAYLFNIWSDRLNDKHIKMYSAGLLNAAVKGDYEVKKLAVNKLKKIVSSADCRLYALAFVHELTGLLENIEKVLNLLLSSKVDCSTTTSNLKVLFDVLNVICSCSCDGDEDKMKMALETLVVSHHPEIVRRMPDPWMKLLKQLQIDPNIFYKKLSQQIEEKFNSAAELTPSQQNALTTLAMVTPTHTFDFLRRSVMKVFSNPEYLKVTLDEYALLNWPEGQLYDKSVIEAGVAPIIEKANIKRENKLYSYKEQLADIELKKELALKKNAKEEVKLTKKQQELMQAQLTKEANIRNLLRQLNADLLHTTSLIHCCTQANYQHARLSFHWLLPCIVHLFKSPLAAPHVTKIFIGLRSVAFDNHYSHLNETLAHNTLRLLKPNCYLEHNWSEEPLVSQSERVVDEMFMVTRCSLISSKQSFEQTFSCATFHYCYFSLEAILKLSLLDEVRLVKCLTIIKCHARKVGNADEDQHEDEHHPFHIPRLHIINLCLYVIGTSAVTLASHAHQTLIDTCHSCSGSRGLVSAPSSEEVQSLTDALLKPSSSVRKAALQALLVMKDVLPLSSFTSPAAARQLLVRLWIAKFDVDEENRVEAEELFEGLAVPNDRDFFEELASYVVHEETCVQVAASSAIALALQQHQQFLDYILKLIINYYDDKLFIAPPIKDQFGRIVKESPPDDYHSRHGIAMMLGKIASLLNQNTVEILFDFFVKKSLSDCNEEVRQEMLKSALLIINEHGKDNIGYLLGVFEDFLESAPVTASYDSVRQSVVIMMGTLAKHLDADHPKLKPIVGRLIATLATPSEQVVQTAAANCLPALVPSMKADAPDLVRDLMCRLLESEVYGERRGAAYGLAGMVKGLGILSLKQLGIISTITEALQDKKSLRRREGALFAFEMLCRMLERLFEPYVVHLLPHLLLCFGDNSQHIRDAADETAKVVMSKLSAHGVKLVLPSLLTALEEDSWRTKCGSVELLGAMAFCAPKQLSACLPNIVPKLTEVLSDSHQKVQKAGSQALKQIGSVIKNPEIQVVVPLLLEALQDPTKKTTVALRKLLDTKFIHFIDPPSLALIMPVVQRALSDRSTETRKMAAQIIGNMYSLTEPKGLSPYLPTMIPGLKQSLLNPMPEVRSASARAFGTMVKGIDDKSVDDLISWLMLTMTSESSTVDRSGAAQGLCEVLGGIGEHRLHSLMPDIIRIASRTDITPNVRDGYIMLYIYLPGAFNKVFVSYLGDVIPTILQALADETEYVRETALKAGQRIVNQYADTAIELLLPEVENGLFDENWRIRYSSVQLMGDLLFRISGVSGKMSTVGVDEDDNFGSETSQKAILAALGPERHNRVFAGLYICRQDSSLSVRQAALHVWKVIVIHTPRMLKDIMSTLFHLLLGCLASQSPDKRQVAARTLGDIVKKLGEKVLPEIIPILEKGLDSEDCDRRQGVCIGLSEIINSTSKDHVMAFADSLIPTVQKALCDPLPSVRIAAAKTFDTLHTNLGPRTLDDILPNLLKKLEHEEISEYALDGLKQVMAVKSRVVLPYLVPQLTVPPVNTRALSFLCSVAGDALTKHLPKILPAMMSSLAKKMQTPDEVQESQYCKSVVLSLQEESAVRFGMEVLIGGATNERAPVGSRVASLNTLVVFCEQSKVDYSEFIPQLLRALIPLAAEQDSEIINSSWDCLNAIVKRLDASNMIQYISHIRQAVRFAVNDIKDDQELPGFSIPKKGAAPLMTILREGVLNGGPEVKESASIGLTEIIKRTNTEALRPSVVNVTGALIRILGDRFSFNVKVAMLDTINLLLAKCETNLRPFLPQLQTTFVKSLIDVNRTVRLKSALALGKVISIHNRIDALFTELITCCKTAEDTSIRDTVIYAMRLCLINPSCKLSEKTQKEILIFLESNSNSSEDSTRLLASACQGALCCVVETELMNTIILSCIDSEPSQDWTVRYNKVTTLSVALKEAGGKILTKLNNDVNVKVTKSLVSYFNTDRIPICLAALRATAFYLRQQLMLGTSLDESLNNLLVKSMKLESNDLKQLCAQIMSYLCHVTPERAFDVSSLKIFVPMLLSGCREKNAAVKSFSEHALLAVLKYKQDESIYQKCLEFLEENSKETLTEVTNKILKKLAAQPEGIEEDIDVTILK</sequence>
<keyword evidence="9" id="KW-1185">Reference proteome</keyword>
<feature type="repeat" description="HEAT" evidence="4">
    <location>
        <begin position="1389"/>
        <end position="1427"/>
    </location>
</feature>
<accession>T1EE81</accession>
<dbReference type="HOGENOM" id="CLU_000504_2_2_1"/>
<evidence type="ECO:0000256" key="3">
    <source>
        <dbReference type="ARBA" id="ARBA00022737"/>
    </source>
</evidence>
<gene>
    <name evidence="8" type="primary">20194883</name>
    <name evidence="7" type="ORF">HELRODRAFT_107160</name>
</gene>
<name>T1EE81_HELRO</name>
<evidence type="ECO:0000259" key="6">
    <source>
        <dbReference type="SMART" id="SM01349"/>
    </source>
</evidence>
<dbReference type="InterPro" id="IPR016024">
    <property type="entry name" value="ARM-type_fold"/>
</dbReference>
<feature type="coiled-coil region" evidence="5">
    <location>
        <begin position="585"/>
        <end position="614"/>
    </location>
</feature>
<evidence type="ECO:0000256" key="1">
    <source>
        <dbReference type="ARBA" id="ARBA00007366"/>
    </source>
</evidence>
<dbReference type="InterPro" id="IPR018247">
    <property type="entry name" value="EF_Hand_1_Ca_BS"/>
</dbReference>
<dbReference type="EMBL" id="AMQM01001114">
    <property type="status" value="NOT_ANNOTATED_CDS"/>
    <property type="molecule type" value="Genomic_DNA"/>
</dbReference>
<dbReference type="Pfam" id="PF24993">
    <property type="entry name" value="GNC1_N"/>
    <property type="match status" value="1"/>
</dbReference>
<dbReference type="GO" id="GO:0034198">
    <property type="term" value="P:cellular response to amino acid starvation"/>
    <property type="evidence" value="ECO:0000318"/>
    <property type="project" value="GO_Central"/>
</dbReference>
<dbReference type="PANTHER" id="PTHR23346:SF7">
    <property type="entry name" value="STALLED RIBOSOME SENSOR GCN1"/>
    <property type="match status" value="1"/>
</dbReference>
<dbReference type="Pfam" id="PF23271">
    <property type="entry name" value="HEAT_GCN1"/>
    <property type="match status" value="1"/>
</dbReference>
<organism evidence="8 9">
    <name type="scientific">Helobdella robusta</name>
    <name type="common">Californian leech</name>
    <dbReference type="NCBI Taxonomy" id="6412"/>
    <lineage>
        <taxon>Eukaryota</taxon>
        <taxon>Metazoa</taxon>
        <taxon>Spiralia</taxon>
        <taxon>Lophotrochozoa</taxon>
        <taxon>Annelida</taxon>
        <taxon>Clitellata</taxon>
        <taxon>Hirudinea</taxon>
        <taxon>Rhynchobdellida</taxon>
        <taxon>Glossiphoniidae</taxon>
        <taxon>Helobdella</taxon>
    </lineage>
</organism>
<dbReference type="GO" id="GO:0005829">
    <property type="term" value="C:cytosol"/>
    <property type="evidence" value="ECO:0000318"/>
    <property type="project" value="GO_Central"/>
</dbReference>
<dbReference type="eggNOG" id="KOG1242">
    <property type="taxonomic scope" value="Eukaryota"/>
</dbReference>
<evidence type="ECO:0000313" key="7">
    <source>
        <dbReference type="EMBL" id="ESN99099.1"/>
    </source>
</evidence>
<protein>
    <recommendedName>
        <fullName evidence="6">TOG domain-containing protein</fullName>
    </recommendedName>
</protein>
<keyword evidence="5" id="KW-0175">Coiled coil</keyword>
<dbReference type="EnsemblMetazoa" id="HelroT107160">
    <property type="protein sequence ID" value="HelroP107160"/>
    <property type="gene ID" value="HelroG107160"/>
</dbReference>
<dbReference type="PANTHER" id="PTHR23346">
    <property type="entry name" value="TRANSLATIONAL ACTIVATOR GCN1-RELATED"/>
    <property type="match status" value="1"/>
</dbReference>
<dbReference type="InterPro" id="IPR034085">
    <property type="entry name" value="TOG"/>
</dbReference>
<dbReference type="Pfam" id="PF24984">
    <property type="entry name" value="HEAT_EF3_GNC1"/>
    <property type="match status" value="1"/>
</dbReference>
<reference evidence="8" key="3">
    <citation type="submission" date="2015-06" db="UniProtKB">
        <authorList>
            <consortium name="EnsemblMetazoa"/>
        </authorList>
    </citation>
    <scope>IDENTIFICATION</scope>
</reference>
<evidence type="ECO:0000256" key="4">
    <source>
        <dbReference type="PROSITE-ProRule" id="PRU00103"/>
    </source>
</evidence>
<dbReference type="EMBL" id="KB097143">
    <property type="protein sequence ID" value="ESN99099.1"/>
    <property type="molecule type" value="Genomic_DNA"/>
</dbReference>
<dbReference type="InterPro" id="IPR021133">
    <property type="entry name" value="HEAT_type_2"/>
</dbReference>
<evidence type="ECO:0000313" key="9">
    <source>
        <dbReference type="Proteomes" id="UP000015101"/>
    </source>
</evidence>